<accession>A0ABW2U7X4</accession>
<gene>
    <name evidence="1" type="ORF">ACFQT0_21005</name>
</gene>
<protein>
    <submittedName>
        <fullName evidence="1">Uncharacterized protein</fullName>
    </submittedName>
</protein>
<proteinExistence type="predicted"/>
<dbReference type="EMBL" id="JBHTEK010000001">
    <property type="protein sequence ID" value="MFC7669563.1"/>
    <property type="molecule type" value="Genomic_DNA"/>
</dbReference>
<dbReference type="Proteomes" id="UP001596513">
    <property type="component" value="Unassembled WGS sequence"/>
</dbReference>
<keyword evidence="2" id="KW-1185">Reference proteome</keyword>
<evidence type="ECO:0000313" key="1">
    <source>
        <dbReference type="EMBL" id="MFC7669563.1"/>
    </source>
</evidence>
<evidence type="ECO:0000313" key="2">
    <source>
        <dbReference type="Proteomes" id="UP001596513"/>
    </source>
</evidence>
<sequence>MSLVGESLYRAFPAITEPVRRVLAGERVSFTGTGEVEGEPGVLPELRFF</sequence>
<comment type="caution">
    <text evidence="1">The sequence shown here is derived from an EMBL/GenBank/DDBJ whole genome shotgun (WGS) entry which is preliminary data.</text>
</comment>
<dbReference type="RefSeq" id="WP_380205056.1">
    <property type="nucleotide sequence ID" value="NZ_JBHTEK010000001.1"/>
</dbReference>
<reference evidence="2" key="1">
    <citation type="journal article" date="2019" name="Int. J. Syst. Evol. Microbiol.">
        <title>The Global Catalogue of Microorganisms (GCM) 10K type strain sequencing project: providing services to taxonomists for standard genome sequencing and annotation.</title>
        <authorList>
            <consortium name="The Broad Institute Genomics Platform"/>
            <consortium name="The Broad Institute Genome Sequencing Center for Infectious Disease"/>
            <person name="Wu L."/>
            <person name="Ma J."/>
        </authorList>
    </citation>
    <scope>NUCLEOTIDE SEQUENCE [LARGE SCALE GENOMIC DNA]</scope>
    <source>
        <strain evidence="2">JCM 19635</strain>
    </source>
</reference>
<name>A0ABW2U7X4_9BACT</name>
<organism evidence="1 2">
    <name type="scientific">Hymenobacter humi</name>
    <dbReference type="NCBI Taxonomy" id="1411620"/>
    <lineage>
        <taxon>Bacteria</taxon>
        <taxon>Pseudomonadati</taxon>
        <taxon>Bacteroidota</taxon>
        <taxon>Cytophagia</taxon>
        <taxon>Cytophagales</taxon>
        <taxon>Hymenobacteraceae</taxon>
        <taxon>Hymenobacter</taxon>
    </lineage>
</organism>